<dbReference type="STRING" id="3708.A0A078ICG6"/>
<evidence type="ECO:0000313" key="1">
    <source>
        <dbReference type="EMBL" id="CAF1712425.1"/>
    </source>
</evidence>
<evidence type="ECO:0000313" key="3">
    <source>
        <dbReference type="Proteomes" id="UP000028999"/>
    </source>
</evidence>
<dbReference type="Gene3D" id="2.30.29.30">
    <property type="entry name" value="Pleckstrin-homology domain (PH domain)/Phosphotyrosine-binding domain (PTB)"/>
    <property type="match status" value="1"/>
</dbReference>
<keyword evidence="3" id="KW-1185">Reference proteome</keyword>
<proteinExistence type="predicted"/>
<dbReference type="EMBL" id="LK032720">
    <property type="protein sequence ID" value="CDY47536.1"/>
    <property type="molecule type" value="Genomic_DNA"/>
</dbReference>
<dbReference type="Proteomes" id="UP000028999">
    <property type="component" value="Unassembled WGS sequence"/>
</dbReference>
<dbReference type="Gramene" id="CDY47536">
    <property type="protein sequence ID" value="CDY47536"/>
    <property type="gene ID" value="GSBRNA2T00087609001"/>
</dbReference>
<dbReference type="PaxDb" id="3708-A0A078ICG6"/>
<accession>A0A078ICG6</accession>
<reference evidence="1" key="3">
    <citation type="submission" date="2021-01" db="EMBL/GenBank/DDBJ databases">
        <authorList>
            <consortium name="Genoscope - CEA"/>
            <person name="William W."/>
        </authorList>
    </citation>
    <scope>NUCLEOTIDE SEQUENCE</scope>
</reference>
<dbReference type="AlphaFoldDB" id="A0A078ICG6"/>
<name>A0A078ICG6_BRANA</name>
<gene>
    <name evidence="2" type="primary">BnaC03g69260D</name>
    <name evidence="1" type="ORF">DARMORV10_C03P90640.1</name>
    <name evidence="2" type="ORF">GSBRNA2T00087609001</name>
</gene>
<dbReference type="SUPFAM" id="SSF50729">
    <property type="entry name" value="PH domain-like"/>
    <property type="match status" value="1"/>
</dbReference>
<reference evidence="2 3" key="1">
    <citation type="journal article" date="2014" name="Science">
        <title>Plant genetics. Early allopolyploid evolution in the post-Neolithic Brassica napus oilseed genome.</title>
        <authorList>
            <person name="Chalhoub B."/>
            <person name="Denoeud F."/>
            <person name="Liu S."/>
            <person name="Parkin I.A."/>
            <person name="Tang H."/>
            <person name="Wang X."/>
            <person name="Chiquet J."/>
            <person name="Belcram H."/>
            <person name="Tong C."/>
            <person name="Samans B."/>
            <person name="Correa M."/>
            <person name="Da Silva C."/>
            <person name="Just J."/>
            <person name="Falentin C."/>
            <person name="Koh C.S."/>
            <person name="Le Clainche I."/>
            <person name="Bernard M."/>
            <person name="Bento P."/>
            <person name="Noel B."/>
            <person name="Labadie K."/>
            <person name="Alberti A."/>
            <person name="Charles M."/>
            <person name="Arnaud D."/>
            <person name="Guo H."/>
            <person name="Daviaud C."/>
            <person name="Alamery S."/>
            <person name="Jabbari K."/>
            <person name="Zhao M."/>
            <person name="Edger P.P."/>
            <person name="Chelaifa H."/>
            <person name="Tack D."/>
            <person name="Lassalle G."/>
            <person name="Mestiri I."/>
            <person name="Schnel N."/>
            <person name="Le Paslier M.C."/>
            <person name="Fan G."/>
            <person name="Renault V."/>
            <person name="Bayer P.E."/>
            <person name="Golicz A.A."/>
            <person name="Manoli S."/>
            <person name="Lee T.H."/>
            <person name="Thi V.H."/>
            <person name="Chalabi S."/>
            <person name="Hu Q."/>
            <person name="Fan C."/>
            <person name="Tollenaere R."/>
            <person name="Lu Y."/>
            <person name="Battail C."/>
            <person name="Shen J."/>
            <person name="Sidebottom C.H."/>
            <person name="Wang X."/>
            <person name="Canaguier A."/>
            <person name="Chauveau A."/>
            <person name="Berard A."/>
            <person name="Deniot G."/>
            <person name="Guan M."/>
            <person name="Liu Z."/>
            <person name="Sun F."/>
            <person name="Lim Y.P."/>
            <person name="Lyons E."/>
            <person name="Town C.D."/>
            <person name="Bancroft I."/>
            <person name="Wang X."/>
            <person name="Meng J."/>
            <person name="Ma J."/>
            <person name="Pires J.C."/>
            <person name="King G.J."/>
            <person name="Brunel D."/>
            <person name="Delourme R."/>
            <person name="Renard M."/>
            <person name="Aury J.M."/>
            <person name="Adams K.L."/>
            <person name="Batley J."/>
            <person name="Snowdon R.J."/>
            <person name="Tost J."/>
            <person name="Edwards D."/>
            <person name="Zhou Y."/>
            <person name="Hua W."/>
            <person name="Sharpe A.G."/>
            <person name="Paterson A.H."/>
            <person name="Guan C."/>
            <person name="Wincker P."/>
        </authorList>
    </citation>
    <scope>NUCLEOTIDE SEQUENCE [LARGE SCALE GENOMIC DNA]</scope>
    <source>
        <strain evidence="3">cv. Darmor-bzh</strain>
    </source>
</reference>
<sequence>MFLFFITKEKRRKIDVKDTEKLKMRIMVIINQCGKWMSNGRHSSSKNAFTGLASTEASGSLFSFGSTSSVYLFGFGLSNRNNPSVFGATGSSIVKKSEGSGFPTKQEVSTETGEENEKVAFSAESFLFEYLDGGWRERGATVYEVVLSVRG</sequence>
<reference evidence="2" key="2">
    <citation type="submission" date="2014-06" db="EMBL/GenBank/DDBJ databases">
        <authorList>
            <person name="Genoscope - CEA"/>
        </authorList>
    </citation>
    <scope>NUCLEOTIDE SEQUENCE</scope>
</reference>
<dbReference type="Proteomes" id="UP001295469">
    <property type="component" value="Chromosome C03"/>
</dbReference>
<protein>
    <submittedName>
        <fullName evidence="1">(rape) hypothetical protein</fullName>
    </submittedName>
    <submittedName>
        <fullName evidence="2">BnaC03g69260D protein</fullName>
    </submittedName>
</protein>
<dbReference type="InterPro" id="IPR011993">
    <property type="entry name" value="PH-like_dom_sf"/>
</dbReference>
<organism evidence="2 3">
    <name type="scientific">Brassica napus</name>
    <name type="common">Rape</name>
    <dbReference type="NCBI Taxonomy" id="3708"/>
    <lineage>
        <taxon>Eukaryota</taxon>
        <taxon>Viridiplantae</taxon>
        <taxon>Streptophyta</taxon>
        <taxon>Embryophyta</taxon>
        <taxon>Tracheophyta</taxon>
        <taxon>Spermatophyta</taxon>
        <taxon>Magnoliopsida</taxon>
        <taxon>eudicotyledons</taxon>
        <taxon>Gunneridae</taxon>
        <taxon>Pentapetalae</taxon>
        <taxon>rosids</taxon>
        <taxon>malvids</taxon>
        <taxon>Brassicales</taxon>
        <taxon>Brassicaceae</taxon>
        <taxon>Brassiceae</taxon>
        <taxon>Brassica</taxon>
    </lineage>
</organism>
<evidence type="ECO:0000313" key="2">
    <source>
        <dbReference type="EMBL" id="CDY47536.1"/>
    </source>
</evidence>
<dbReference type="EMBL" id="HG994367">
    <property type="protein sequence ID" value="CAF1712425.1"/>
    <property type="molecule type" value="Genomic_DNA"/>
</dbReference>